<keyword evidence="2 6" id="KW-0812">Transmembrane</keyword>
<feature type="transmembrane region" description="Helical" evidence="6">
    <location>
        <begin position="283"/>
        <end position="304"/>
    </location>
</feature>
<keyword evidence="5 6" id="KW-0472">Membrane</keyword>
<proteinExistence type="predicted"/>
<keyword evidence="4 6" id="KW-1133">Transmembrane helix</keyword>
<feature type="transmembrane region" description="Helical" evidence="6">
    <location>
        <begin position="256"/>
        <end position="271"/>
    </location>
</feature>
<dbReference type="PANTHER" id="PTHR30071">
    <property type="entry name" value="HEME EXPORTER PROTEIN C"/>
    <property type="match status" value="1"/>
</dbReference>
<feature type="transmembrane region" description="Helical" evidence="6">
    <location>
        <begin position="165"/>
        <end position="193"/>
    </location>
</feature>
<dbReference type="Pfam" id="PF01578">
    <property type="entry name" value="Cytochrom_C_asm"/>
    <property type="match status" value="1"/>
</dbReference>
<dbReference type="InterPro" id="IPR002541">
    <property type="entry name" value="Cyt_c_assembly"/>
</dbReference>
<evidence type="ECO:0000256" key="6">
    <source>
        <dbReference type="SAM" id="Phobius"/>
    </source>
</evidence>
<reference evidence="9" key="1">
    <citation type="submission" date="2023-05" db="EMBL/GenBank/DDBJ databases">
        <title>Draft genome of Pseudofrankia sp. BMG5.37.</title>
        <authorList>
            <person name="Gtari M."/>
            <person name="Ghodhbane F."/>
            <person name="Sbissi I."/>
        </authorList>
    </citation>
    <scope>NUCLEOTIDE SEQUENCE [LARGE SCALE GENOMIC DNA]</scope>
    <source>
        <strain evidence="9">BMG 814</strain>
    </source>
</reference>
<sequence length="314" mass="33134">MTDSSLAELSDSLFSVSVALYSVALLAFCAQLAFGRRVVRSRELAAVGAGATGAAPEQAPTAETPRGNRWGLAAIGLTVLGALTHTGILVTRGMATDRLPWGNMYEFATAVVLVAVVAYVVLAVRTPNLRHIGVFVLGPVVLSLVAIGLGLYTEAAPVVAALRSAWLAIHVTAAILGFGIFMVSGIASVLYLVKARPGADEGGGVVSRLPAAATLDRVAHRTVVLGFPIWTFAVIAGAIWAEAAWGRFWGWDPKETWSFVAWFVYAAYLHARTTPGWRGRTAAWVNVVGLAVMIFNLTFVNLVSSGLHSYAGVE</sequence>
<dbReference type="EMBL" id="JASNFN010000001">
    <property type="protein sequence ID" value="MDP5181402.1"/>
    <property type="molecule type" value="Genomic_DNA"/>
</dbReference>
<dbReference type="PANTHER" id="PTHR30071:SF1">
    <property type="entry name" value="CYTOCHROME B_B6 PROTEIN-RELATED"/>
    <property type="match status" value="1"/>
</dbReference>
<feature type="domain" description="Cytochrome c assembly protein" evidence="7">
    <location>
        <begin position="101"/>
        <end position="308"/>
    </location>
</feature>
<evidence type="ECO:0000256" key="4">
    <source>
        <dbReference type="ARBA" id="ARBA00022989"/>
    </source>
</evidence>
<feature type="transmembrane region" description="Helical" evidence="6">
    <location>
        <begin position="70"/>
        <end position="90"/>
    </location>
</feature>
<evidence type="ECO:0000256" key="5">
    <source>
        <dbReference type="ARBA" id="ARBA00023136"/>
    </source>
</evidence>
<feature type="transmembrane region" description="Helical" evidence="6">
    <location>
        <begin position="102"/>
        <end position="122"/>
    </location>
</feature>
<dbReference type="Proteomes" id="UP001233673">
    <property type="component" value="Unassembled WGS sequence"/>
</dbReference>
<name>A0ABT9I756_9ACTN</name>
<dbReference type="InterPro" id="IPR017562">
    <property type="entry name" value="Cyt_c_biogenesis_CcsA"/>
</dbReference>
<keyword evidence="3" id="KW-0201">Cytochrome c-type biogenesis</keyword>
<accession>A0ABT9I756</accession>
<feature type="transmembrane region" description="Helical" evidence="6">
    <location>
        <begin position="134"/>
        <end position="153"/>
    </location>
</feature>
<organism evidence="8 9">
    <name type="scientific">Blastococcus carthaginiensis</name>
    <dbReference type="NCBI Taxonomy" id="3050034"/>
    <lineage>
        <taxon>Bacteria</taxon>
        <taxon>Bacillati</taxon>
        <taxon>Actinomycetota</taxon>
        <taxon>Actinomycetes</taxon>
        <taxon>Geodermatophilales</taxon>
        <taxon>Geodermatophilaceae</taxon>
        <taxon>Blastococcus</taxon>
    </lineage>
</organism>
<evidence type="ECO:0000256" key="3">
    <source>
        <dbReference type="ARBA" id="ARBA00022748"/>
    </source>
</evidence>
<evidence type="ECO:0000256" key="2">
    <source>
        <dbReference type="ARBA" id="ARBA00022692"/>
    </source>
</evidence>
<protein>
    <submittedName>
        <fullName evidence="8">C-type cytochrome biogenesis protein CcsB</fullName>
    </submittedName>
</protein>
<dbReference type="NCBIfam" id="TIGR03144">
    <property type="entry name" value="cytochr_II_ccsB"/>
    <property type="match status" value="1"/>
</dbReference>
<comment type="caution">
    <text evidence="8">The sequence shown here is derived from an EMBL/GenBank/DDBJ whole genome shotgun (WGS) entry which is preliminary data.</text>
</comment>
<evidence type="ECO:0000313" key="8">
    <source>
        <dbReference type="EMBL" id="MDP5181402.1"/>
    </source>
</evidence>
<feature type="transmembrane region" description="Helical" evidence="6">
    <location>
        <begin position="223"/>
        <end position="241"/>
    </location>
</feature>
<dbReference type="InterPro" id="IPR045062">
    <property type="entry name" value="Cyt_c_biogenesis_CcsA/CcmC"/>
</dbReference>
<feature type="transmembrane region" description="Helical" evidence="6">
    <location>
        <begin position="12"/>
        <end position="34"/>
    </location>
</feature>
<dbReference type="RefSeq" id="WP_305998154.1">
    <property type="nucleotide sequence ID" value="NZ_JASNFN010000001.1"/>
</dbReference>
<evidence type="ECO:0000256" key="1">
    <source>
        <dbReference type="ARBA" id="ARBA00004141"/>
    </source>
</evidence>
<comment type="subcellular location">
    <subcellularLocation>
        <location evidence="1">Membrane</location>
        <topology evidence="1">Multi-pass membrane protein</topology>
    </subcellularLocation>
</comment>
<keyword evidence="9" id="KW-1185">Reference proteome</keyword>
<evidence type="ECO:0000259" key="7">
    <source>
        <dbReference type="Pfam" id="PF01578"/>
    </source>
</evidence>
<gene>
    <name evidence="8" type="primary">ccsB</name>
    <name evidence="8" type="ORF">QOZ88_02010</name>
</gene>
<evidence type="ECO:0000313" key="9">
    <source>
        <dbReference type="Proteomes" id="UP001233673"/>
    </source>
</evidence>